<evidence type="ECO:0000256" key="3">
    <source>
        <dbReference type="PROSITE-ProRule" id="PRU00023"/>
    </source>
</evidence>
<feature type="region of interest" description="Disordered" evidence="4">
    <location>
        <begin position="1"/>
        <end position="20"/>
    </location>
</feature>
<dbReference type="InterPro" id="IPR002110">
    <property type="entry name" value="Ankyrin_rpt"/>
</dbReference>
<evidence type="ECO:0000313" key="6">
    <source>
        <dbReference type="Proteomes" id="UP000053766"/>
    </source>
</evidence>
<evidence type="ECO:0000256" key="2">
    <source>
        <dbReference type="ARBA" id="ARBA00023043"/>
    </source>
</evidence>
<name>A0A0D8XQ56_DICVI</name>
<accession>A0A0D8XQ56</accession>
<evidence type="ECO:0000256" key="1">
    <source>
        <dbReference type="ARBA" id="ARBA00022737"/>
    </source>
</evidence>
<keyword evidence="2 3" id="KW-0040">ANK repeat</keyword>
<dbReference type="Proteomes" id="UP000053766">
    <property type="component" value="Unassembled WGS sequence"/>
</dbReference>
<organism evidence="5 6">
    <name type="scientific">Dictyocaulus viviparus</name>
    <name type="common">Bovine lungworm</name>
    <dbReference type="NCBI Taxonomy" id="29172"/>
    <lineage>
        <taxon>Eukaryota</taxon>
        <taxon>Metazoa</taxon>
        <taxon>Ecdysozoa</taxon>
        <taxon>Nematoda</taxon>
        <taxon>Chromadorea</taxon>
        <taxon>Rhabditida</taxon>
        <taxon>Rhabditina</taxon>
        <taxon>Rhabditomorpha</taxon>
        <taxon>Strongyloidea</taxon>
        <taxon>Metastrongylidae</taxon>
        <taxon>Dictyocaulus</taxon>
    </lineage>
</organism>
<keyword evidence="6" id="KW-1185">Reference proteome</keyword>
<dbReference type="OrthoDB" id="5803825at2759"/>
<dbReference type="Gene3D" id="1.25.40.20">
    <property type="entry name" value="Ankyrin repeat-containing domain"/>
    <property type="match status" value="2"/>
</dbReference>
<gene>
    <name evidence="5" type="ORF">DICVIV_08002</name>
</gene>
<dbReference type="PANTHER" id="PTHR24198:SF165">
    <property type="entry name" value="ANKYRIN REPEAT-CONTAINING PROTEIN-RELATED"/>
    <property type="match status" value="1"/>
</dbReference>
<dbReference type="AlphaFoldDB" id="A0A0D8XQ56"/>
<dbReference type="Pfam" id="PF13637">
    <property type="entry name" value="Ank_4"/>
    <property type="match status" value="1"/>
</dbReference>
<dbReference type="SMART" id="SM00248">
    <property type="entry name" value="ANK"/>
    <property type="match status" value="5"/>
</dbReference>
<reference evidence="6" key="2">
    <citation type="journal article" date="2016" name="Sci. Rep.">
        <title>Dictyocaulus viviparus genome, variome and transcriptome elucidate lungworm biology and support future intervention.</title>
        <authorList>
            <person name="McNulty S.N."/>
            <person name="Strube C."/>
            <person name="Rosa B.A."/>
            <person name="Martin J.C."/>
            <person name="Tyagi R."/>
            <person name="Choi Y.J."/>
            <person name="Wang Q."/>
            <person name="Hallsworth Pepin K."/>
            <person name="Zhang X."/>
            <person name="Ozersky P."/>
            <person name="Wilson R.K."/>
            <person name="Sternberg P.W."/>
            <person name="Gasser R.B."/>
            <person name="Mitreva M."/>
        </authorList>
    </citation>
    <scope>NUCLEOTIDE SEQUENCE [LARGE SCALE GENOMIC DNA]</scope>
    <source>
        <strain evidence="6">HannoverDv2000</strain>
    </source>
</reference>
<sequence>MGDLSSTDNSDEDNPTLERCKNARDGNAEKVYEVLIKCPDLVNKPDNDGLTALHYATKYGNLEVVEVLLNFGANADVTSKELMTPLHMSAKAQLLIVFIILFATNYVEPSTKSSQLLKLTRTGKFDSSSRFKDNLSNSNRSMTVNSPIAIVDLLVRRGANVNAADAYGLTPLHYAAMKANTLTAQALLTNGANVNPKGVKGMTPLPTACIHGSDDIVRLLLSNGADCCDMDNRKNSVYHIAALHGRNNTLKLLLQYGKNAHVMLWSSNGEGKTPLRLAVEGDHPDTVQSILELKSTQSSEFAV</sequence>
<dbReference type="PRINTS" id="PR01415">
    <property type="entry name" value="ANKYRIN"/>
</dbReference>
<dbReference type="PROSITE" id="PS50297">
    <property type="entry name" value="ANK_REP_REGION"/>
    <property type="match status" value="3"/>
</dbReference>
<dbReference type="EMBL" id="KN716378">
    <property type="protein sequence ID" value="KJH45924.1"/>
    <property type="molecule type" value="Genomic_DNA"/>
</dbReference>
<dbReference type="PANTHER" id="PTHR24198">
    <property type="entry name" value="ANKYRIN REPEAT AND PROTEIN KINASE DOMAIN-CONTAINING PROTEIN"/>
    <property type="match status" value="1"/>
</dbReference>
<evidence type="ECO:0000256" key="4">
    <source>
        <dbReference type="SAM" id="MobiDB-lite"/>
    </source>
</evidence>
<feature type="repeat" description="ANK" evidence="3">
    <location>
        <begin position="200"/>
        <end position="232"/>
    </location>
</feature>
<reference evidence="5 6" key="1">
    <citation type="submission" date="2013-11" db="EMBL/GenBank/DDBJ databases">
        <title>Draft genome of the bovine lungworm Dictyocaulus viviparus.</title>
        <authorList>
            <person name="Mitreva M."/>
        </authorList>
    </citation>
    <scope>NUCLEOTIDE SEQUENCE [LARGE SCALE GENOMIC DNA]</scope>
    <source>
        <strain evidence="5 6">HannoverDv2000</strain>
    </source>
</reference>
<protein>
    <submittedName>
        <fullName evidence="5">Ankyrin repeat protein</fullName>
    </submittedName>
</protein>
<dbReference type="STRING" id="29172.A0A0D8XQ56"/>
<dbReference type="PROSITE" id="PS50088">
    <property type="entry name" value="ANK_REPEAT"/>
    <property type="match status" value="3"/>
</dbReference>
<dbReference type="SUPFAM" id="SSF48403">
    <property type="entry name" value="Ankyrin repeat"/>
    <property type="match status" value="2"/>
</dbReference>
<dbReference type="InterPro" id="IPR036770">
    <property type="entry name" value="Ankyrin_rpt-contain_sf"/>
</dbReference>
<feature type="repeat" description="ANK" evidence="3">
    <location>
        <begin position="48"/>
        <end position="80"/>
    </location>
</feature>
<evidence type="ECO:0000313" key="5">
    <source>
        <dbReference type="EMBL" id="KJH45924.1"/>
    </source>
</evidence>
<dbReference type="Pfam" id="PF12796">
    <property type="entry name" value="Ank_2"/>
    <property type="match status" value="2"/>
</dbReference>
<keyword evidence="1" id="KW-0677">Repeat</keyword>
<proteinExistence type="predicted"/>
<feature type="repeat" description="ANK" evidence="3">
    <location>
        <begin position="167"/>
        <end position="199"/>
    </location>
</feature>